<evidence type="ECO:0000313" key="2">
    <source>
        <dbReference type="Ensembl" id="ENSSSCP00000078273.1"/>
    </source>
</evidence>
<reference evidence="2" key="3">
    <citation type="submission" date="2025-09" db="UniProtKB">
        <authorList>
            <consortium name="Ensembl"/>
        </authorList>
    </citation>
    <scope>IDENTIFICATION</scope>
</reference>
<dbReference type="AlphaFoldDB" id="A0A8W4FIY4"/>
<sequence length="127" mass="14449">MGLFPYSYHLLLVYRNSRVFCLLILYPAPLSDLLMSSSGFLAASLGFSMYTLMSSANRDSFISSFLIWIPFISFSSLITIARTSKTMLNKSDECGHSCLIHDHSRNAFSFSQSNFVEFCQSFLRLLR</sequence>
<keyword evidence="1" id="KW-0812">Transmembrane</keyword>
<reference evidence="2" key="2">
    <citation type="submission" date="2025-08" db="UniProtKB">
        <authorList>
            <consortium name="Ensembl"/>
        </authorList>
    </citation>
    <scope>IDENTIFICATION</scope>
</reference>
<accession>A0A8W4FIY4</accession>
<keyword evidence="1" id="KW-0472">Membrane</keyword>
<keyword evidence="1" id="KW-1133">Transmembrane helix</keyword>
<keyword evidence="3" id="KW-1185">Reference proteome</keyword>
<protein>
    <submittedName>
        <fullName evidence="2">Uncharacterized protein</fullName>
    </submittedName>
</protein>
<feature type="transmembrane region" description="Helical" evidence="1">
    <location>
        <begin position="65"/>
        <end position="81"/>
    </location>
</feature>
<evidence type="ECO:0000313" key="3">
    <source>
        <dbReference type="Proteomes" id="UP000008227"/>
    </source>
</evidence>
<name>A0A8W4FIY4_PIG</name>
<proteinExistence type="predicted"/>
<dbReference type="GeneTree" id="ENSGT01150000289716"/>
<evidence type="ECO:0000256" key="1">
    <source>
        <dbReference type="SAM" id="Phobius"/>
    </source>
</evidence>
<reference evidence="2" key="1">
    <citation type="journal article" date="2020" name="Gigascience">
        <title>An improved pig reference genome sequence to enable pig genetics and genomics research.</title>
        <authorList>
            <person name="Warr A."/>
            <person name="Affara N."/>
            <person name="Aken B."/>
            <person name="Beiki H."/>
            <person name="Bickhart D.M."/>
            <person name="Billis K."/>
            <person name="Chow W."/>
            <person name="Eory L."/>
            <person name="Finlayson H.A."/>
            <person name="Flicek P."/>
            <person name="Giron C.G."/>
            <person name="Griffin D.K."/>
            <person name="Hall R."/>
            <person name="Hannum G."/>
            <person name="Hourlier T."/>
            <person name="Howe K."/>
            <person name="Hume D.A."/>
            <person name="Izuogu O."/>
            <person name="Kim K."/>
            <person name="Koren S."/>
            <person name="Liu H."/>
            <person name="Manchanda N."/>
            <person name="Martin F.J."/>
            <person name="Nonneman D.J."/>
            <person name="O'Connor R.E."/>
            <person name="Phillippy A.M."/>
            <person name="Rohrer G.A."/>
            <person name="Rosen B.D."/>
            <person name="Rund L.A."/>
            <person name="Sargent C.A."/>
            <person name="Schook L.B."/>
            <person name="Schroeder S.G."/>
            <person name="Schwartz A.S."/>
            <person name="Skinner B.M."/>
            <person name="Talbot R."/>
            <person name="Tseng E."/>
            <person name="Tuggle C.K."/>
            <person name="Watson M."/>
            <person name="Smith T.P.L."/>
            <person name="Archibald A.L."/>
        </authorList>
    </citation>
    <scope>NUCLEOTIDE SEQUENCE [LARGE SCALE GENOMIC DNA]</scope>
    <source>
        <strain evidence="2">Duroc</strain>
    </source>
</reference>
<dbReference type="Proteomes" id="UP000008227">
    <property type="component" value="Chromosome 2"/>
</dbReference>
<organism evidence="2 3">
    <name type="scientific">Sus scrofa</name>
    <name type="common">Pig</name>
    <dbReference type="NCBI Taxonomy" id="9823"/>
    <lineage>
        <taxon>Eukaryota</taxon>
        <taxon>Metazoa</taxon>
        <taxon>Chordata</taxon>
        <taxon>Craniata</taxon>
        <taxon>Vertebrata</taxon>
        <taxon>Euteleostomi</taxon>
        <taxon>Mammalia</taxon>
        <taxon>Eutheria</taxon>
        <taxon>Laurasiatheria</taxon>
        <taxon>Artiodactyla</taxon>
        <taxon>Suina</taxon>
        <taxon>Suidae</taxon>
        <taxon>Sus</taxon>
    </lineage>
</organism>
<dbReference type="Ensembl" id="ENSSSCT00000102454.1">
    <property type="protein sequence ID" value="ENSSSCP00000078273.1"/>
    <property type="gene ID" value="ENSSSCG00000061955.1"/>
</dbReference>